<dbReference type="AlphaFoldDB" id="A0A922HQC4"/>
<dbReference type="EMBL" id="ASGP02000006">
    <property type="protein sequence ID" value="KAH9502047.1"/>
    <property type="molecule type" value="Genomic_DNA"/>
</dbReference>
<gene>
    <name evidence="2" type="ORF">DERF_012846</name>
</gene>
<dbReference type="Proteomes" id="UP000790347">
    <property type="component" value="Unassembled WGS sequence"/>
</dbReference>
<feature type="compositionally biased region" description="Low complexity" evidence="1">
    <location>
        <begin position="10"/>
        <end position="23"/>
    </location>
</feature>
<accession>A0A922HQC4</accession>
<organism evidence="2 3">
    <name type="scientific">Dermatophagoides farinae</name>
    <name type="common">American house dust mite</name>
    <dbReference type="NCBI Taxonomy" id="6954"/>
    <lineage>
        <taxon>Eukaryota</taxon>
        <taxon>Metazoa</taxon>
        <taxon>Ecdysozoa</taxon>
        <taxon>Arthropoda</taxon>
        <taxon>Chelicerata</taxon>
        <taxon>Arachnida</taxon>
        <taxon>Acari</taxon>
        <taxon>Acariformes</taxon>
        <taxon>Sarcoptiformes</taxon>
        <taxon>Astigmata</taxon>
        <taxon>Psoroptidia</taxon>
        <taxon>Analgoidea</taxon>
        <taxon>Pyroglyphidae</taxon>
        <taxon>Dermatophagoidinae</taxon>
        <taxon>Dermatophagoides</taxon>
    </lineage>
</organism>
<keyword evidence="3" id="KW-1185">Reference proteome</keyword>
<dbReference type="Gene3D" id="1.25.40.180">
    <property type="match status" value="1"/>
</dbReference>
<dbReference type="InterPro" id="IPR016024">
    <property type="entry name" value="ARM-type_fold"/>
</dbReference>
<reference evidence="2" key="2">
    <citation type="journal article" date="2022" name="Res Sq">
        <title>Comparative Genomics Reveals Insights into the Divergent Evolution of Astigmatic Mites and Household Pest Adaptations.</title>
        <authorList>
            <person name="Xiong Q."/>
            <person name="Wan A.T.-Y."/>
            <person name="Liu X.-Y."/>
            <person name="Fung C.S.-H."/>
            <person name="Xiao X."/>
            <person name="Malainual N."/>
            <person name="Hou J."/>
            <person name="Wang L."/>
            <person name="Wang M."/>
            <person name="Yang K."/>
            <person name="Cui Y."/>
            <person name="Leung E."/>
            <person name="Nong W."/>
            <person name="Shin S.-K."/>
            <person name="Au S."/>
            <person name="Jeong K.Y."/>
            <person name="Chew F.T."/>
            <person name="Hui J."/>
            <person name="Leung T.F."/>
            <person name="Tungtrongchitr A."/>
            <person name="Zhong N."/>
            <person name="Liu Z."/>
            <person name="Tsui S."/>
        </authorList>
    </citation>
    <scope>NUCLEOTIDE SEQUENCE</scope>
    <source>
        <strain evidence="2">Derf</strain>
        <tissue evidence="2">Whole organism</tissue>
    </source>
</reference>
<reference evidence="2" key="1">
    <citation type="submission" date="2013-05" db="EMBL/GenBank/DDBJ databases">
        <authorList>
            <person name="Yim A.K.Y."/>
            <person name="Chan T.F."/>
            <person name="Ji K.M."/>
            <person name="Liu X.Y."/>
            <person name="Zhou J.W."/>
            <person name="Li R.Q."/>
            <person name="Yang K.Y."/>
            <person name="Li J."/>
            <person name="Li M."/>
            <person name="Law P.T.W."/>
            <person name="Wu Y.L."/>
            <person name="Cai Z.L."/>
            <person name="Qin H."/>
            <person name="Bao Y."/>
            <person name="Leung R.K.K."/>
            <person name="Ng P.K.S."/>
            <person name="Zou J."/>
            <person name="Zhong X.J."/>
            <person name="Ran P.X."/>
            <person name="Zhong N.S."/>
            <person name="Liu Z.G."/>
            <person name="Tsui S.K.W."/>
        </authorList>
    </citation>
    <scope>NUCLEOTIDE SEQUENCE</scope>
    <source>
        <strain evidence="2">Derf</strain>
        <tissue evidence="2">Whole organism</tissue>
    </source>
</reference>
<protein>
    <submittedName>
        <fullName evidence="2">Uncharacterized protein</fullName>
    </submittedName>
</protein>
<evidence type="ECO:0000313" key="3">
    <source>
        <dbReference type="Proteomes" id="UP000790347"/>
    </source>
</evidence>
<comment type="caution">
    <text evidence="2">The sequence shown here is derived from an EMBL/GenBank/DDBJ whole genome shotgun (WGS) entry which is preliminary data.</text>
</comment>
<feature type="region of interest" description="Disordered" evidence="1">
    <location>
        <begin position="1"/>
        <end position="23"/>
    </location>
</feature>
<dbReference type="SUPFAM" id="SSF48371">
    <property type="entry name" value="ARM repeat"/>
    <property type="match status" value="1"/>
</dbReference>
<evidence type="ECO:0000256" key="1">
    <source>
        <dbReference type="SAM" id="MobiDB-lite"/>
    </source>
</evidence>
<evidence type="ECO:0000313" key="2">
    <source>
        <dbReference type="EMBL" id="KAH9502047.1"/>
    </source>
</evidence>
<sequence length="589" mass="68253">MDEIVNQNETSTMSTTSTSTTTTTSNYSELKCQCYRLYIETMSMEIDQKLLDRLNRQQLQKRRTAIELLRQNDFNEIQKSLLTIDNLSNIDPIENDRSLQMLTTIGKSLNSMLTMIDLAIKELDERLELISQFGDNDDYDNNDDYSQISSMLNMNNNNKPMDCRSVDNNLDHLNDNHNNISMSMSNLNIATTNRVNSALLSFDELSNNHHDNYPGHSNGVSTTTITNYGDYRITSSTPTPFIPSSSLLSPTSSRQNLVHLENLQNPPSNIDPMAIFLSSRFDQKQPPTAATTLQSNNKNNQSTPIKQQQQKPSTSNDNNNNKKMKNTQDFSFTCKQILRQIPSIPTNSTVQKHLDYLSTKLHNLPINNNVERLNIIVEELYKQLIESIYLNNLSLYMQFLIRILSINVKKQQPQPQQQNGQSNKYSIRDALWKKCNEVFFQNQNKTTTAKDGESKFVYEKNFSLSMDKLQKYGDYLFDNIVNEKRFYLANVRLMSHLFRNNSFDQKQFHHYLKYLIIDNVGKHFHLECFIIMIIDIGIGPLRGLYKHHSRAIRSEVFNGICLNKYHNLDPSIRYAAQFICDLEKRCWQL</sequence>
<feature type="region of interest" description="Disordered" evidence="1">
    <location>
        <begin position="283"/>
        <end position="326"/>
    </location>
</feature>
<name>A0A922HQC4_DERFA</name>
<feature type="compositionally biased region" description="Polar residues" evidence="1">
    <location>
        <begin position="285"/>
        <end position="315"/>
    </location>
</feature>
<proteinExistence type="predicted"/>